<reference evidence="5 8" key="1">
    <citation type="submission" date="2016-01" db="EMBL/GenBank/DDBJ databases">
        <authorList>
            <person name="Mitreva M."/>
            <person name="Pepin K.H."/>
            <person name="Mihindukulasuriya K.A."/>
            <person name="Fulton R."/>
            <person name="Fronick C."/>
            <person name="O'Laughlin M."/>
            <person name="Miner T."/>
            <person name="Herter B."/>
            <person name="Rosa B.A."/>
            <person name="Cordes M."/>
            <person name="Tomlinson C."/>
            <person name="Wollam A."/>
            <person name="Palsikar V.B."/>
            <person name="Mardis E.R."/>
            <person name="Wilson R.K."/>
        </authorList>
    </citation>
    <scope>NUCLEOTIDE SEQUENCE [LARGE SCALE GENOMIC DNA]</scope>
    <source>
        <strain evidence="5 8">MJR7738</strain>
    </source>
</reference>
<evidence type="ECO:0000256" key="1">
    <source>
        <dbReference type="ARBA" id="ARBA00022448"/>
    </source>
</evidence>
<dbReference type="PANTHER" id="PTHR42939">
    <property type="entry name" value="ABC TRANSPORTER ATP-BINDING PROTEIN ALBC-RELATED"/>
    <property type="match status" value="1"/>
</dbReference>
<reference evidence="7 9" key="2">
    <citation type="journal article" date="2019" name="Sci. Transl. Med.">
        <title>Quorum sensing between bacterial species on the skin protects against epidermal injury in atopic dermatitis.</title>
        <authorList>
            <person name="Williams M.R."/>
        </authorList>
    </citation>
    <scope>NUCLEOTIDE SEQUENCE [LARGE SCALE GENOMIC DNA]</scope>
    <source>
        <strain evidence="7 9">E7</strain>
    </source>
</reference>
<evidence type="ECO:0000256" key="2">
    <source>
        <dbReference type="ARBA" id="ARBA00022741"/>
    </source>
</evidence>
<protein>
    <submittedName>
        <fullName evidence="7">ABC transporter ATP-binding protein</fullName>
    </submittedName>
    <submittedName>
        <fullName evidence="5">ABC transporter, ATP-binding protein SagG family protein</fullName>
    </submittedName>
</protein>
<dbReference type="InterPro" id="IPR003439">
    <property type="entry name" value="ABC_transporter-like_ATP-bd"/>
</dbReference>
<reference evidence="6 10" key="3">
    <citation type="submission" date="2019-07" db="EMBL/GenBank/DDBJ databases">
        <title>Comparative genome analysis of staphylococcus lugdunensis shows clonal complex-dependent diversity of the putative virulence factor, ess/type vii locus.</title>
        <authorList>
            <person name="Lebeurre J."/>
            <person name="Dahyot S."/>
            <person name="Diene S."/>
            <person name="Paulay A."/>
            <person name="Aubourg M."/>
            <person name="Argemi X."/>
            <person name="Giard J.-C."/>
            <person name="Tournier I."/>
            <person name="Francois P."/>
            <person name="Pestel-Caron M."/>
        </authorList>
    </citation>
    <scope>NUCLEOTIDE SEQUENCE [LARGE SCALE GENOMIC DNA]</scope>
    <source>
        <strain evidence="6 10">SL13</strain>
    </source>
</reference>
<keyword evidence="1" id="KW-0813">Transport</keyword>
<gene>
    <name evidence="7" type="ORF">EQ812_06345</name>
    <name evidence="6" type="ORF">FO454_02685</name>
    <name evidence="5" type="ORF">HMPREF3225_00021</name>
</gene>
<keyword evidence="3 7" id="KW-0067">ATP-binding</keyword>
<evidence type="ECO:0000313" key="8">
    <source>
        <dbReference type="Proteomes" id="UP000070063"/>
    </source>
</evidence>
<keyword evidence="10" id="KW-1185">Reference proteome</keyword>
<evidence type="ECO:0000259" key="4">
    <source>
        <dbReference type="PROSITE" id="PS50893"/>
    </source>
</evidence>
<dbReference type="Pfam" id="PF00005">
    <property type="entry name" value="ABC_tran"/>
    <property type="match status" value="1"/>
</dbReference>
<dbReference type="EMBL" id="LRQI01000002">
    <property type="protein sequence ID" value="KXA40584.1"/>
    <property type="molecule type" value="Genomic_DNA"/>
</dbReference>
<name>A0A133QCH5_STALU</name>
<dbReference type="GO" id="GO:0016887">
    <property type="term" value="F:ATP hydrolysis activity"/>
    <property type="evidence" value="ECO:0007669"/>
    <property type="project" value="InterPro"/>
</dbReference>
<dbReference type="Gene3D" id="3.40.50.300">
    <property type="entry name" value="P-loop containing nucleotide triphosphate hydrolases"/>
    <property type="match status" value="1"/>
</dbReference>
<feature type="domain" description="ABC transporter" evidence="4">
    <location>
        <begin position="2"/>
        <end position="222"/>
    </location>
</feature>
<dbReference type="PROSITE" id="PS00211">
    <property type="entry name" value="ABC_TRANSPORTER_1"/>
    <property type="match status" value="1"/>
</dbReference>
<dbReference type="STRING" id="28035.B6N84_00755"/>
<dbReference type="GeneID" id="58090918"/>
<sequence>MIELHAISKSYKRKHIFEQLNMQFADNQLTVLLGENGAGKSTLLRLISGIEQPNSGTIDYFGKTLSKRQIRNIVGYVPQDIALFEHMSAQENIQFFKSLCDKPVDDDTIAHYLKLLNFTDMKARVSTLSGGNKRKINILIGLLSQPKILILDEPTVGIDLKSRYDIHQLLNQMKSSCLIILTTHHLDEVEALADNIKLIGQHPFYRDVLNDKQWTYEHYHNAL</sequence>
<dbReference type="InterPro" id="IPR027417">
    <property type="entry name" value="P-loop_NTPase"/>
</dbReference>
<dbReference type="InterPro" id="IPR051782">
    <property type="entry name" value="ABC_Transporter_VariousFunc"/>
</dbReference>
<dbReference type="InterPro" id="IPR003593">
    <property type="entry name" value="AAA+_ATPase"/>
</dbReference>
<evidence type="ECO:0000313" key="5">
    <source>
        <dbReference type="EMBL" id="KXA40584.1"/>
    </source>
</evidence>
<organism evidence="7 9">
    <name type="scientific">Staphylococcus lugdunensis</name>
    <dbReference type="NCBI Taxonomy" id="28035"/>
    <lineage>
        <taxon>Bacteria</taxon>
        <taxon>Bacillati</taxon>
        <taxon>Bacillota</taxon>
        <taxon>Bacilli</taxon>
        <taxon>Bacillales</taxon>
        <taxon>Staphylococcaceae</taxon>
        <taxon>Staphylococcus</taxon>
    </lineage>
</organism>
<dbReference type="RefSeq" id="WP_002460794.1">
    <property type="nucleotide sequence ID" value="NZ_AP021848.1"/>
</dbReference>
<evidence type="ECO:0000313" key="7">
    <source>
        <dbReference type="EMBL" id="TBW72590.1"/>
    </source>
</evidence>
<dbReference type="PROSITE" id="PS50893">
    <property type="entry name" value="ABC_TRANSPORTER_2"/>
    <property type="match status" value="1"/>
</dbReference>
<evidence type="ECO:0000313" key="10">
    <source>
        <dbReference type="Proteomes" id="UP000325462"/>
    </source>
</evidence>
<dbReference type="Proteomes" id="UP000325462">
    <property type="component" value="Chromosome"/>
</dbReference>
<keyword evidence="2" id="KW-0547">Nucleotide-binding</keyword>
<evidence type="ECO:0000256" key="3">
    <source>
        <dbReference type="ARBA" id="ARBA00022840"/>
    </source>
</evidence>
<dbReference type="EMBL" id="CP041722">
    <property type="protein sequence ID" value="QEX37883.1"/>
    <property type="molecule type" value="Genomic_DNA"/>
</dbReference>
<proteinExistence type="predicted"/>
<evidence type="ECO:0000313" key="9">
    <source>
        <dbReference type="Proteomes" id="UP000293637"/>
    </source>
</evidence>
<dbReference type="eggNOG" id="COG1131">
    <property type="taxonomic scope" value="Bacteria"/>
</dbReference>
<dbReference type="Proteomes" id="UP000070063">
    <property type="component" value="Unassembled WGS sequence"/>
</dbReference>
<dbReference type="GO" id="GO:0005524">
    <property type="term" value="F:ATP binding"/>
    <property type="evidence" value="ECO:0007669"/>
    <property type="project" value="UniProtKB-KW"/>
</dbReference>
<accession>A0A133QCH5</accession>
<dbReference type="AlphaFoldDB" id="A0A133QCH5"/>
<dbReference type="PANTHER" id="PTHR42939:SF1">
    <property type="entry name" value="ABC TRANSPORTER ATP-BINDING PROTEIN ALBC-RELATED"/>
    <property type="match status" value="1"/>
</dbReference>
<dbReference type="OMA" id="TTHNMYV"/>
<dbReference type="InterPro" id="IPR017871">
    <property type="entry name" value="ABC_transporter-like_CS"/>
</dbReference>
<dbReference type="EMBL" id="SCHB01000003">
    <property type="protein sequence ID" value="TBW72590.1"/>
    <property type="molecule type" value="Genomic_DNA"/>
</dbReference>
<dbReference type="SUPFAM" id="SSF52540">
    <property type="entry name" value="P-loop containing nucleoside triphosphate hydrolases"/>
    <property type="match status" value="1"/>
</dbReference>
<evidence type="ECO:0000313" key="6">
    <source>
        <dbReference type="EMBL" id="QEX37883.1"/>
    </source>
</evidence>
<dbReference type="CDD" id="cd03230">
    <property type="entry name" value="ABC_DR_subfamily_A"/>
    <property type="match status" value="1"/>
</dbReference>
<dbReference type="Proteomes" id="UP000293637">
    <property type="component" value="Unassembled WGS sequence"/>
</dbReference>
<dbReference type="SMART" id="SM00382">
    <property type="entry name" value="AAA"/>
    <property type="match status" value="1"/>
</dbReference>